<dbReference type="Pfam" id="PF00932">
    <property type="entry name" value="LTD"/>
    <property type="match status" value="1"/>
</dbReference>
<dbReference type="Proteomes" id="UP000510869">
    <property type="component" value="Chromosome"/>
</dbReference>
<dbReference type="NCBIfam" id="TIGR01409">
    <property type="entry name" value="TAT_signal_seq"/>
    <property type="match status" value="1"/>
</dbReference>
<evidence type="ECO:0000313" key="4">
    <source>
        <dbReference type="Proteomes" id="UP000510869"/>
    </source>
</evidence>
<dbReference type="SUPFAM" id="SSF74853">
    <property type="entry name" value="Lamin A/C globular tail domain"/>
    <property type="match status" value="1"/>
</dbReference>
<protein>
    <submittedName>
        <fullName evidence="3">Lamin tail domain-containing protein</fullName>
    </submittedName>
</protein>
<dbReference type="AlphaFoldDB" id="A0A7D6H0B9"/>
<dbReference type="InterPro" id="IPR006311">
    <property type="entry name" value="TAT_signal"/>
</dbReference>
<evidence type="ECO:0000313" key="3">
    <source>
        <dbReference type="EMBL" id="QLK26545.1"/>
    </source>
</evidence>
<feature type="compositionally biased region" description="Acidic residues" evidence="1">
    <location>
        <begin position="157"/>
        <end position="223"/>
    </location>
</feature>
<gene>
    <name evidence="3" type="ORF">HYG81_02715</name>
</gene>
<dbReference type="PROSITE" id="PS51318">
    <property type="entry name" value="TAT"/>
    <property type="match status" value="1"/>
</dbReference>
<reference evidence="3 4" key="1">
    <citation type="submission" date="2020-07" db="EMBL/GenBank/DDBJ databases">
        <title>Natrinema (YPL30) sp. nov. and Haloterrigena xxxxxx (YPL8) sp. nov., isolated from a salt mine.</title>
        <authorList>
            <person name="Cui H."/>
        </authorList>
    </citation>
    <scope>NUCLEOTIDE SEQUENCE [LARGE SCALE GENOMIC DNA]</scope>
    <source>
        <strain evidence="3 4">YPL13</strain>
    </source>
</reference>
<name>A0A7D6H0B9_9EURY</name>
<dbReference type="OrthoDB" id="206475at2157"/>
<evidence type="ECO:0000259" key="2">
    <source>
        <dbReference type="PROSITE" id="PS51841"/>
    </source>
</evidence>
<dbReference type="Gene3D" id="2.60.40.1260">
    <property type="entry name" value="Lamin Tail domain"/>
    <property type="match status" value="1"/>
</dbReference>
<dbReference type="RefSeq" id="WP_180841718.1">
    <property type="nucleotide sequence ID" value="NZ_CP059154.1"/>
</dbReference>
<feature type="compositionally biased region" description="Low complexity" evidence="1">
    <location>
        <begin position="137"/>
        <end position="156"/>
    </location>
</feature>
<feature type="domain" description="LTD" evidence="2">
    <location>
        <begin position="10"/>
        <end position="143"/>
    </location>
</feature>
<dbReference type="InterPro" id="IPR001322">
    <property type="entry name" value="Lamin_tail_dom"/>
</dbReference>
<dbReference type="KEGG" id="nay:HYG81_02715"/>
<organism evidence="3 4">
    <name type="scientific">Natrinema zhouii</name>
    <dbReference type="NCBI Taxonomy" id="1710539"/>
    <lineage>
        <taxon>Archaea</taxon>
        <taxon>Methanobacteriati</taxon>
        <taxon>Methanobacteriota</taxon>
        <taxon>Stenosarchaea group</taxon>
        <taxon>Halobacteria</taxon>
        <taxon>Halobacteriales</taxon>
        <taxon>Natrialbaceae</taxon>
        <taxon>Natrinema</taxon>
    </lineage>
</organism>
<dbReference type="InterPro" id="IPR036415">
    <property type="entry name" value="Lamin_tail_dom_sf"/>
</dbReference>
<dbReference type="GeneID" id="56142082"/>
<proteinExistence type="predicted"/>
<dbReference type="PROSITE" id="PS51841">
    <property type="entry name" value="LTD"/>
    <property type="match status" value="1"/>
</dbReference>
<keyword evidence="4" id="KW-1185">Reference proteome</keyword>
<dbReference type="InterPro" id="IPR019546">
    <property type="entry name" value="TAT_signal_bac_arc"/>
</dbReference>
<accession>A0A7D6H0B9</accession>
<dbReference type="EMBL" id="CP059154">
    <property type="protein sequence ID" value="QLK26545.1"/>
    <property type="molecule type" value="Genomic_DNA"/>
</dbReference>
<feature type="region of interest" description="Disordered" evidence="1">
    <location>
        <begin position="135"/>
        <end position="223"/>
    </location>
</feature>
<sequence>MRLNRRRFIAGTALAAAGIGISGNVLADGHELPVKIVEVNPTEETVILENTGSETVDLGGYLLDWEHENDEDQTKAFEEGVTIEPGKQLSVWSGFQSTQIGDVKADYQIADYDHGRINDQDPDVIALLSPEGELVATSDGYTSGGDNSSGDNSGSDSDSDTDSDNTGDESSADTDETTNDDTDVESDSDTGDEDAGGEADEDVNANADEEEEAEAEAEAEDDC</sequence>
<evidence type="ECO:0000256" key="1">
    <source>
        <dbReference type="SAM" id="MobiDB-lite"/>
    </source>
</evidence>